<name>A0ABS3TN89_9PSED</name>
<evidence type="ECO:0000256" key="13">
    <source>
        <dbReference type="ARBA" id="ARBA00022777"/>
    </source>
</evidence>
<gene>
    <name evidence="18" type="primary">ptsP</name>
    <name evidence="18" type="ORF">JFY56_07770</name>
</gene>
<dbReference type="Pfam" id="PF00359">
    <property type="entry name" value="PTS_EIIA_2"/>
    <property type="match status" value="1"/>
</dbReference>
<dbReference type="Pfam" id="PF02896">
    <property type="entry name" value="PEP-utilizers_C"/>
    <property type="match status" value="1"/>
</dbReference>
<dbReference type="SUPFAM" id="SSF55804">
    <property type="entry name" value="Phoshotransferase/anion transport protein"/>
    <property type="match status" value="2"/>
</dbReference>
<dbReference type="InterPro" id="IPR023151">
    <property type="entry name" value="PEP_util_CS"/>
</dbReference>
<dbReference type="InterPro" id="IPR016152">
    <property type="entry name" value="PTrfase/Anion_transptr"/>
</dbReference>
<dbReference type="Gene3D" id="1.10.274.10">
    <property type="entry name" value="PtsI, HPr-binding domain"/>
    <property type="match status" value="1"/>
</dbReference>
<keyword evidence="6" id="KW-0813">Transport</keyword>
<dbReference type="Pfam" id="PF00391">
    <property type="entry name" value="PEP-utilizers"/>
    <property type="match status" value="1"/>
</dbReference>
<evidence type="ECO:0000256" key="7">
    <source>
        <dbReference type="ARBA" id="ARBA00022490"/>
    </source>
</evidence>
<dbReference type="InterPro" id="IPR000121">
    <property type="entry name" value="PEP_util_C"/>
</dbReference>
<evidence type="ECO:0000259" key="16">
    <source>
        <dbReference type="PROSITE" id="PS51094"/>
    </source>
</evidence>
<keyword evidence="14" id="KW-0460">Magnesium</keyword>
<dbReference type="PROSITE" id="PS51350">
    <property type="entry name" value="PTS_HPR_DOM"/>
    <property type="match status" value="1"/>
</dbReference>
<dbReference type="InterPro" id="IPR008731">
    <property type="entry name" value="PTS_EIN"/>
</dbReference>
<dbReference type="InterPro" id="IPR036637">
    <property type="entry name" value="Phosphohistidine_dom_sf"/>
</dbReference>
<dbReference type="PROSITE" id="PS00372">
    <property type="entry name" value="PTS_EIIA_TYPE_2_HIS"/>
    <property type="match status" value="1"/>
</dbReference>
<comment type="subcellular location">
    <subcellularLocation>
        <location evidence="3">Cytoplasm</location>
    </subcellularLocation>
</comment>
<dbReference type="SUPFAM" id="SSF52009">
    <property type="entry name" value="Phosphohistidine domain"/>
    <property type="match status" value="1"/>
</dbReference>
<proteinExistence type="inferred from homology"/>
<dbReference type="PANTHER" id="PTHR46244:SF6">
    <property type="entry name" value="PHOSPHOENOLPYRUVATE-PROTEIN PHOSPHOTRANSFERASE"/>
    <property type="match status" value="1"/>
</dbReference>
<evidence type="ECO:0000256" key="6">
    <source>
        <dbReference type="ARBA" id="ARBA00022448"/>
    </source>
</evidence>
<feature type="domain" description="PTS EIIA type-2" evidence="16">
    <location>
        <begin position="2"/>
        <end position="142"/>
    </location>
</feature>
<dbReference type="PROSITE" id="PS51094">
    <property type="entry name" value="PTS_EIIA_TYPE_2"/>
    <property type="match status" value="1"/>
</dbReference>
<dbReference type="InterPro" id="IPR006318">
    <property type="entry name" value="PTS_EI-like"/>
</dbReference>
<dbReference type="PROSITE" id="PS00370">
    <property type="entry name" value="PEP_ENZYMES_PHOS_SITE"/>
    <property type="match status" value="1"/>
</dbReference>
<dbReference type="EC" id="2.7.3.9" evidence="5"/>
<dbReference type="PROSITE" id="PS00742">
    <property type="entry name" value="PEP_ENZYMES_2"/>
    <property type="match status" value="1"/>
</dbReference>
<dbReference type="InterPro" id="IPR035895">
    <property type="entry name" value="HPr-like_sf"/>
</dbReference>
<keyword evidence="8" id="KW-0597">Phosphoprotein</keyword>
<dbReference type="Gene3D" id="3.20.20.60">
    <property type="entry name" value="Phosphoenolpyruvate-binding domains"/>
    <property type="match status" value="1"/>
</dbReference>
<dbReference type="PRINTS" id="PR00107">
    <property type="entry name" value="PHOSPHOCPHPR"/>
</dbReference>
<evidence type="ECO:0000256" key="4">
    <source>
        <dbReference type="ARBA" id="ARBA00007837"/>
    </source>
</evidence>
<comment type="similarity">
    <text evidence="4">Belongs to the PEP-utilizing enzyme family.</text>
</comment>
<dbReference type="PANTHER" id="PTHR46244">
    <property type="entry name" value="PHOSPHOENOLPYRUVATE-PROTEIN PHOSPHOTRANSFERASE"/>
    <property type="match status" value="1"/>
</dbReference>
<dbReference type="Gene3D" id="3.30.1340.10">
    <property type="entry name" value="HPr-like"/>
    <property type="match status" value="1"/>
</dbReference>
<keyword evidence="7" id="KW-0963">Cytoplasm</keyword>
<dbReference type="InterPro" id="IPR002178">
    <property type="entry name" value="PTS_EIIA_type-2_dom"/>
</dbReference>
<protein>
    <recommendedName>
        <fullName evidence="5">phosphoenolpyruvate--protein phosphotransferase</fullName>
        <ecNumber evidence="5">2.7.3.9</ecNumber>
    </recommendedName>
</protein>
<feature type="compositionally biased region" description="Basic and acidic residues" evidence="15">
    <location>
        <begin position="630"/>
        <end position="655"/>
    </location>
</feature>
<dbReference type="GO" id="GO:0008965">
    <property type="term" value="F:phosphoenolpyruvate-protein phosphotransferase activity"/>
    <property type="evidence" value="ECO:0007669"/>
    <property type="project" value="UniProtKB-EC"/>
</dbReference>
<keyword evidence="10 18" id="KW-0808">Transferase</keyword>
<sequence length="960" mass="102324">MLELNARQIRMDQRAADKQAALVLLGAALEEDGLVAAGYLAGLQAREAQGSTYLGQGIAIPHGTPDTRHLVQRTGVRLLHFPEGVQWGDNQTVHLAIGIAAKSDEHLHLLQLLTRTLGEADTSHALREARTPEALMQVLQGAPQPLLLDAQLVGLGVAVEDFDELLLQGTRRLKKAGCVESGFTSGLQQGEALPLGDGLWWLHGGERVLRPGLAFVTPAHELHHAGAPVRGLFCLASQGEAQRDMLDRLCNLLVDGRGGELAGATSVRTVLEALGGELPVDWPSARVPLANPHGLHARPAQVLMSLAKNFAGEIRVRIAESDSAPVSIRSLSKLLSLGARRGQMLEFFAEPQIAADALPAVLRAVEEGLGESVEPLPAVVEEAVVEAAPAAVELTAPAAGNTLQAIAASSGIASGPAYPQVPQKFEFNPRGQSPEAEMLRLEQARTAIGTEIEALVQGSQVKAIREIFVTHQALLDDPELIEEVQARLSEGDSAEAAWSTVIGRVASQQEALHDDLLAERAADLRDVGRRVLARLCGVEAARAPEQPYILVMGEVGPSDVARLDSQRVAGIVTARGGATSHSAIIARALGIPALVGAGDEVLALEPGTLLLLDGDRGLLTVAPPAEVLEQAERQRAERRQRQEQAEARRHEPAQTRDGHVIEVAANLGDTAGAKQAVELGAEGVGLLRSEFIFMDSAQAPDQASQEAEYRRVLDALGGRPLVVRTLDVGGDKPLPYWPIPQEENPFLGVRGVRLTLQRPQIMQTQLRALLAAADGRALRIMFPMVGQLEEWRQARDMTLRLKDELRIDGDLQIGIMVEVPSAALLAPVLAREVDFFSVGTNDLTQYALAIDRGHPTLSAQADGLHPAVLQLIDMTVRAAHANGRWVGVCGELAADAQAVPLLLGLEVDELSVSARSIPLVKQRVRELDMSSARKLAGTALTLGSAAEVRALVAQALGEVH</sequence>
<dbReference type="Pfam" id="PF05524">
    <property type="entry name" value="PEP-utilisers_N"/>
    <property type="match status" value="1"/>
</dbReference>
<evidence type="ECO:0000256" key="8">
    <source>
        <dbReference type="ARBA" id="ARBA00022553"/>
    </source>
</evidence>
<keyword evidence="9" id="KW-0762">Sugar transport</keyword>
<dbReference type="NCBIfam" id="NF008319">
    <property type="entry name" value="PRK11109.1"/>
    <property type="match status" value="1"/>
</dbReference>
<dbReference type="SUPFAM" id="SSF55594">
    <property type="entry name" value="HPr-like"/>
    <property type="match status" value="1"/>
</dbReference>
<evidence type="ECO:0000256" key="5">
    <source>
        <dbReference type="ARBA" id="ARBA00012232"/>
    </source>
</evidence>
<dbReference type="InterPro" id="IPR008279">
    <property type="entry name" value="PEP-util_enz_mobile_dom"/>
</dbReference>
<organism evidence="18 19">
    <name type="scientific">Pseudomonas schmalbachii</name>
    <dbReference type="NCBI Taxonomy" id="2816993"/>
    <lineage>
        <taxon>Bacteria</taxon>
        <taxon>Pseudomonadati</taxon>
        <taxon>Pseudomonadota</taxon>
        <taxon>Gammaproteobacteria</taxon>
        <taxon>Pseudomonadales</taxon>
        <taxon>Pseudomonadaceae</taxon>
        <taxon>Pseudomonas</taxon>
    </lineage>
</organism>
<evidence type="ECO:0000256" key="12">
    <source>
        <dbReference type="ARBA" id="ARBA00022723"/>
    </source>
</evidence>
<reference evidence="18 19" key="1">
    <citation type="submission" date="2020-12" db="EMBL/GenBank/DDBJ databases">
        <title>Pseudomonas schmalbachii sp. nov. isolated from millipede gut.</title>
        <authorList>
            <person name="Shelomi M."/>
        </authorList>
    </citation>
    <scope>NUCLEOTIDE SEQUENCE [LARGE SCALE GENOMIC DNA]</scope>
    <source>
        <strain evidence="18 19">Milli4</strain>
    </source>
</reference>
<dbReference type="CDD" id="cd00211">
    <property type="entry name" value="PTS_IIA_fru"/>
    <property type="match status" value="1"/>
</dbReference>
<evidence type="ECO:0000313" key="18">
    <source>
        <dbReference type="EMBL" id="MBO3275117.1"/>
    </source>
</evidence>
<dbReference type="InterPro" id="IPR015813">
    <property type="entry name" value="Pyrv/PenolPyrv_kinase-like_dom"/>
</dbReference>
<evidence type="ECO:0000313" key="19">
    <source>
        <dbReference type="Proteomes" id="UP000669060"/>
    </source>
</evidence>
<dbReference type="SUPFAM" id="SSF51621">
    <property type="entry name" value="Phosphoenolpyruvate/pyruvate domain"/>
    <property type="match status" value="1"/>
</dbReference>
<evidence type="ECO:0000256" key="10">
    <source>
        <dbReference type="ARBA" id="ARBA00022679"/>
    </source>
</evidence>
<dbReference type="SUPFAM" id="SSF47831">
    <property type="entry name" value="Enzyme I of the PEP:sugar phosphotransferase system HPr-binding (sub)domain"/>
    <property type="match status" value="1"/>
</dbReference>
<dbReference type="InterPro" id="IPR018274">
    <property type="entry name" value="PEP_util_AS"/>
</dbReference>
<dbReference type="Gene3D" id="3.40.930.10">
    <property type="entry name" value="Mannitol-specific EII, Chain A"/>
    <property type="match status" value="2"/>
</dbReference>
<dbReference type="EMBL" id="JAELYA010000002">
    <property type="protein sequence ID" value="MBO3275117.1"/>
    <property type="molecule type" value="Genomic_DNA"/>
</dbReference>
<keyword evidence="19" id="KW-1185">Reference proteome</keyword>
<keyword evidence="11" id="KW-0598">Phosphotransferase system</keyword>
<dbReference type="NCBIfam" id="TIGR01417">
    <property type="entry name" value="PTS_I_fam"/>
    <property type="match status" value="1"/>
</dbReference>
<evidence type="ECO:0000256" key="15">
    <source>
        <dbReference type="SAM" id="MobiDB-lite"/>
    </source>
</evidence>
<keyword evidence="12" id="KW-0479">Metal-binding</keyword>
<dbReference type="InterPro" id="IPR040442">
    <property type="entry name" value="Pyrv_kinase-like_dom_sf"/>
</dbReference>
<evidence type="ECO:0000256" key="9">
    <source>
        <dbReference type="ARBA" id="ARBA00022597"/>
    </source>
</evidence>
<comment type="caution">
    <text evidence="18">The sequence shown here is derived from an EMBL/GenBank/DDBJ whole genome shotgun (WGS) entry which is preliminary data.</text>
</comment>
<dbReference type="CDD" id="cd00367">
    <property type="entry name" value="PTS-HPr_like"/>
    <property type="match status" value="1"/>
</dbReference>
<keyword evidence="13" id="KW-0418">Kinase</keyword>
<feature type="domain" description="HPr" evidence="17">
    <location>
        <begin position="282"/>
        <end position="372"/>
    </location>
</feature>
<dbReference type="InterPro" id="IPR050499">
    <property type="entry name" value="PEP-utilizing_PTS_enzyme"/>
</dbReference>
<dbReference type="InterPro" id="IPR000032">
    <property type="entry name" value="HPr-like"/>
</dbReference>
<evidence type="ECO:0000256" key="3">
    <source>
        <dbReference type="ARBA" id="ARBA00004496"/>
    </source>
</evidence>
<comment type="cofactor">
    <cofactor evidence="2">
        <name>Mg(2+)</name>
        <dbReference type="ChEBI" id="CHEBI:18420"/>
    </cofactor>
</comment>
<dbReference type="PRINTS" id="PR01736">
    <property type="entry name" value="PHPHTRNFRASE"/>
</dbReference>
<comment type="catalytic activity">
    <reaction evidence="1">
        <text>L-histidyl-[protein] + phosphoenolpyruvate = N(pros)-phospho-L-histidyl-[protein] + pyruvate</text>
        <dbReference type="Rhea" id="RHEA:23880"/>
        <dbReference type="Rhea" id="RHEA-COMP:9745"/>
        <dbReference type="Rhea" id="RHEA-COMP:9746"/>
        <dbReference type="ChEBI" id="CHEBI:15361"/>
        <dbReference type="ChEBI" id="CHEBI:29979"/>
        <dbReference type="ChEBI" id="CHEBI:58702"/>
        <dbReference type="ChEBI" id="CHEBI:64837"/>
        <dbReference type="EC" id="2.7.3.9"/>
    </reaction>
</comment>
<dbReference type="RefSeq" id="WP_208312956.1">
    <property type="nucleotide sequence ID" value="NZ_JAELYA010000002.1"/>
</dbReference>
<evidence type="ECO:0000256" key="2">
    <source>
        <dbReference type="ARBA" id="ARBA00001946"/>
    </source>
</evidence>
<dbReference type="Pfam" id="PF00381">
    <property type="entry name" value="PTS-HPr"/>
    <property type="match status" value="1"/>
</dbReference>
<evidence type="ECO:0000256" key="14">
    <source>
        <dbReference type="ARBA" id="ARBA00022842"/>
    </source>
</evidence>
<evidence type="ECO:0000256" key="11">
    <source>
        <dbReference type="ARBA" id="ARBA00022683"/>
    </source>
</evidence>
<feature type="region of interest" description="Disordered" evidence="15">
    <location>
        <begin position="629"/>
        <end position="655"/>
    </location>
</feature>
<dbReference type="Gene3D" id="3.50.30.10">
    <property type="entry name" value="Phosphohistidine domain"/>
    <property type="match status" value="1"/>
</dbReference>
<evidence type="ECO:0000259" key="17">
    <source>
        <dbReference type="PROSITE" id="PS51350"/>
    </source>
</evidence>
<dbReference type="Proteomes" id="UP000669060">
    <property type="component" value="Unassembled WGS sequence"/>
</dbReference>
<dbReference type="InterPro" id="IPR036618">
    <property type="entry name" value="PtsI_HPr-bd_sf"/>
</dbReference>
<evidence type="ECO:0000256" key="1">
    <source>
        <dbReference type="ARBA" id="ARBA00000683"/>
    </source>
</evidence>
<accession>A0ABS3TN89</accession>